<reference evidence="4" key="1">
    <citation type="submission" date="2021-04" db="EMBL/GenBank/DDBJ databases">
        <authorList>
            <person name="Hartkoorn R.C."/>
            <person name="Beaudoing E."/>
            <person name="Hot D."/>
        </authorList>
    </citation>
    <scope>NUCLEOTIDE SEQUENCE</scope>
    <source>
        <strain evidence="4">NRRL B-16292</strain>
    </source>
</reference>
<feature type="compositionally biased region" description="Low complexity" evidence="1">
    <location>
        <begin position="32"/>
        <end position="44"/>
    </location>
</feature>
<keyword evidence="5" id="KW-1185">Reference proteome</keyword>
<keyword evidence="2" id="KW-1133">Transmembrane helix</keyword>
<feature type="region of interest" description="Disordered" evidence="1">
    <location>
        <begin position="1"/>
        <end position="102"/>
    </location>
</feature>
<organism evidence="4 5">
    <name type="scientific">Dactylosporangium fulvum</name>
    <dbReference type="NCBI Taxonomy" id="53359"/>
    <lineage>
        <taxon>Bacteria</taxon>
        <taxon>Bacillati</taxon>
        <taxon>Actinomycetota</taxon>
        <taxon>Actinomycetes</taxon>
        <taxon>Micromonosporales</taxon>
        <taxon>Micromonosporaceae</taxon>
        <taxon>Dactylosporangium</taxon>
    </lineage>
</organism>
<evidence type="ECO:0000256" key="2">
    <source>
        <dbReference type="SAM" id="Phobius"/>
    </source>
</evidence>
<dbReference type="Pfam" id="PF13648">
    <property type="entry name" value="Lipocalin_4"/>
    <property type="match status" value="1"/>
</dbReference>
<gene>
    <name evidence="4" type="ORF">Dfulv_11410</name>
</gene>
<keyword evidence="2" id="KW-0472">Membrane</keyword>
<feature type="transmembrane region" description="Helical" evidence="2">
    <location>
        <begin position="110"/>
        <end position="132"/>
    </location>
</feature>
<sequence length="302" mass="32871">MDPQHQWQQPDQPGPYGPQGQPPAPQYPPQQYPQQPQPQQQYPQPQYPPQQYPAQPYANQPYSALPYSSQPHSAPPHTGQPYGGQPYPPQSYSGPPQATPYEQRPKRNRWFAALVISAVLLVVMAIAVVVVATTRDRGGDPQAGGGASQSPSGPVDACLVGTWKQTSYQRNVVLGDTDVGKRENLGTIKMNGGGKQWTINADGSAIEDDSKTVYSGKTPDGRTVTASFSGQTTWAVKTADTQLQYAGKESDVVVTISVNGADKGRIELEPNTDPVKYTCTGDIWRTTKVDDPDAFSRYDRVK</sequence>
<feature type="compositionally biased region" description="Low complexity" evidence="1">
    <location>
        <begin position="52"/>
        <end position="62"/>
    </location>
</feature>
<dbReference type="EMBL" id="CP073720">
    <property type="protein sequence ID" value="UWP84794.1"/>
    <property type="molecule type" value="Genomic_DNA"/>
</dbReference>
<evidence type="ECO:0000313" key="4">
    <source>
        <dbReference type="EMBL" id="UWP84794.1"/>
    </source>
</evidence>
<keyword evidence="2" id="KW-0812">Transmembrane</keyword>
<feature type="compositionally biased region" description="Low complexity" evidence="1">
    <location>
        <begin position="79"/>
        <end position="96"/>
    </location>
</feature>
<dbReference type="RefSeq" id="WP_259862758.1">
    <property type="nucleotide sequence ID" value="NZ_BAAAST010000011.1"/>
</dbReference>
<dbReference type="Proteomes" id="UP001059617">
    <property type="component" value="Chromosome"/>
</dbReference>
<evidence type="ECO:0000313" key="5">
    <source>
        <dbReference type="Proteomes" id="UP001059617"/>
    </source>
</evidence>
<name>A0ABY5W6Z4_9ACTN</name>
<feature type="domain" description="Lipocalin-like" evidence="3">
    <location>
        <begin position="159"/>
        <end position="260"/>
    </location>
</feature>
<feature type="compositionally biased region" description="Pro residues" evidence="1">
    <location>
        <begin position="12"/>
        <end position="31"/>
    </location>
</feature>
<feature type="compositionally biased region" description="Low complexity" evidence="1">
    <location>
        <begin position="1"/>
        <end position="11"/>
    </location>
</feature>
<dbReference type="InterPro" id="IPR024311">
    <property type="entry name" value="Lipocalin-like"/>
</dbReference>
<accession>A0ABY5W6Z4</accession>
<evidence type="ECO:0000259" key="3">
    <source>
        <dbReference type="Pfam" id="PF13648"/>
    </source>
</evidence>
<reference evidence="4" key="2">
    <citation type="submission" date="2022-09" db="EMBL/GenBank/DDBJ databases">
        <title>Biosynthetic gene clusters of Dactylosporangioum fulvum.</title>
        <authorList>
            <person name="Caradec T."/>
        </authorList>
    </citation>
    <scope>NUCLEOTIDE SEQUENCE</scope>
    <source>
        <strain evidence="4">NRRL B-16292</strain>
    </source>
</reference>
<evidence type="ECO:0000256" key="1">
    <source>
        <dbReference type="SAM" id="MobiDB-lite"/>
    </source>
</evidence>
<protein>
    <submittedName>
        <fullName evidence="4">Lipocalin family protein</fullName>
    </submittedName>
</protein>
<proteinExistence type="predicted"/>